<keyword evidence="8 14" id="KW-0812">Transmembrane</keyword>
<keyword evidence="9 14" id="KW-1133">Transmembrane helix</keyword>
<keyword evidence="4" id="KW-0171">Cobalt transport</keyword>
<keyword evidence="16" id="KW-1185">Reference proteome</keyword>
<sequence>MSVNLPEARIRLTRGPLALLALAALLLAGGIWMLVLWWPSILLLSVMGQKVLHQQMADLMAMVQTQPQKTGVTLMGFSLAYGVLHAVGPGHGKVVITAYLATHPSRLKGSLQMTFAAALLQGMMAIGLTTLVLMVFQLSSRTLHLSSFWMEKGSFVLVVGLGGWLCFRALGRLWRLLHSADMRKPGLRIQHLHPLADTPTSGRQSVLMMTDTAGYDAVCGCGHRHVPDAMSLNRAEGWRTRLMIVLAMGLRPCSGAIMVLLFAKVLGVFIWGVMSALAMAMGTALTVSLLGALVFFCRRQMERIVVHRSSSWQVVVWPLLSLAGGLVLVCSGMALYLSAEAGILGGSPLFG</sequence>
<dbReference type="AlphaFoldDB" id="C6CAN8"/>
<feature type="transmembrane region" description="Helical" evidence="14">
    <location>
        <begin position="155"/>
        <end position="174"/>
    </location>
</feature>
<dbReference type="Proteomes" id="UP000002734">
    <property type="component" value="Chromosome"/>
</dbReference>
<comment type="function">
    <text evidence="1">Efflux system for nickel and cobalt.</text>
</comment>
<keyword evidence="5 14" id="KW-0813">Transport</keyword>
<keyword evidence="7" id="KW-0533">Nickel</keyword>
<feature type="transmembrane region" description="Helical" evidence="14">
    <location>
        <begin position="79"/>
        <end position="101"/>
    </location>
</feature>
<keyword evidence="13" id="KW-0170">Cobalt</keyword>
<proteinExistence type="inferred from homology"/>
<evidence type="ECO:0000256" key="1">
    <source>
        <dbReference type="ARBA" id="ARBA00002510"/>
    </source>
</evidence>
<evidence type="ECO:0000256" key="6">
    <source>
        <dbReference type="ARBA" id="ARBA00022475"/>
    </source>
</evidence>
<feature type="transmembrane region" description="Helical" evidence="14">
    <location>
        <begin position="316"/>
        <end position="339"/>
    </location>
</feature>
<dbReference type="KEGG" id="dda:Dd703_2759"/>
<evidence type="ECO:0000256" key="7">
    <source>
        <dbReference type="ARBA" id="ARBA00022596"/>
    </source>
</evidence>
<dbReference type="GO" id="GO:0015099">
    <property type="term" value="F:nickel cation transmembrane transporter activity"/>
    <property type="evidence" value="ECO:0007669"/>
    <property type="project" value="UniProtKB-UniRule"/>
</dbReference>
<evidence type="ECO:0000256" key="5">
    <source>
        <dbReference type="ARBA" id="ARBA00022448"/>
    </source>
</evidence>
<evidence type="ECO:0000256" key="10">
    <source>
        <dbReference type="ARBA" id="ARBA00023065"/>
    </source>
</evidence>
<evidence type="ECO:0000256" key="2">
    <source>
        <dbReference type="ARBA" id="ARBA00004651"/>
    </source>
</evidence>
<dbReference type="GO" id="GO:0006824">
    <property type="term" value="P:cobalt ion transport"/>
    <property type="evidence" value="ECO:0007669"/>
    <property type="project" value="UniProtKB-KW"/>
</dbReference>
<dbReference type="EMBL" id="CP001654">
    <property type="protein sequence ID" value="ACS86536.1"/>
    <property type="molecule type" value="Genomic_DNA"/>
</dbReference>
<evidence type="ECO:0000313" key="16">
    <source>
        <dbReference type="Proteomes" id="UP000002734"/>
    </source>
</evidence>
<dbReference type="PANTHER" id="PTHR40659:SF1">
    <property type="entry name" value="NICKEL_COBALT EFFLUX SYSTEM RCNA"/>
    <property type="match status" value="1"/>
</dbReference>
<dbReference type="GO" id="GO:0010045">
    <property type="term" value="P:response to nickel cation"/>
    <property type="evidence" value="ECO:0007669"/>
    <property type="project" value="TreeGrafter"/>
</dbReference>
<reference evidence="15" key="1">
    <citation type="submission" date="2009-06" db="EMBL/GenBank/DDBJ databases">
        <title>Complete sequence of Dickeya dadantii Ech703.</title>
        <authorList>
            <consortium name="US DOE Joint Genome Institute"/>
            <person name="Lucas S."/>
            <person name="Copeland A."/>
            <person name="Lapidus A."/>
            <person name="Glavina del Rio T."/>
            <person name="Dalin E."/>
            <person name="Tice H."/>
            <person name="Bruce D."/>
            <person name="Goodwin L."/>
            <person name="Pitluck S."/>
            <person name="Chertkov O."/>
            <person name="Brettin T."/>
            <person name="Detter J.C."/>
            <person name="Han C."/>
            <person name="Larimer F."/>
            <person name="Land M."/>
            <person name="Hauser L."/>
            <person name="Kyrpides N."/>
            <person name="Mikhailova N."/>
            <person name="Balakrishnan V."/>
            <person name="Glasner J."/>
            <person name="Perna N.T."/>
        </authorList>
    </citation>
    <scope>NUCLEOTIDE SEQUENCE [LARGE SCALE GENOMIC DNA]</scope>
    <source>
        <strain evidence="15">Ech703</strain>
    </source>
</reference>
<dbReference type="RefSeq" id="WP_015854441.1">
    <property type="nucleotide sequence ID" value="NC_012880.1"/>
</dbReference>
<name>C6CAN8_MUSP7</name>
<keyword evidence="6" id="KW-1003">Cell membrane</keyword>
<feature type="transmembrane region" description="Helical" evidence="14">
    <location>
        <begin position="113"/>
        <end position="135"/>
    </location>
</feature>
<feature type="transmembrane region" description="Helical" evidence="14">
    <location>
        <begin position="269"/>
        <end position="296"/>
    </location>
</feature>
<evidence type="ECO:0000256" key="14">
    <source>
        <dbReference type="RuleBase" id="RU362101"/>
    </source>
</evidence>
<dbReference type="STRING" id="579405.Dd703_2759"/>
<dbReference type="Pfam" id="PF03824">
    <property type="entry name" value="NicO"/>
    <property type="match status" value="1"/>
</dbReference>
<feature type="transmembrane region" description="Helical" evidence="14">
    <location>
        <begin position="17"/>
        <end position="38"/>
    </location>
</feature>
<organism evidence="15 16">
    <name type="scientific">Musicola paradisiaca (strain Ech703)</name>
    <name type="common">Dickeya paradisiaca</name>
    <name type="synonym">Dickeya dadantii</name>
    <dbReference type="NCBI Taxonomy" id="579405"/>
    <lineage>
        <taxon>Bacteria</taxon>
        <taxon>Pseudomonadati</taxon>
        <taxon>Pseudomonadota</taxon>
        <taxon>Gammaproteobacteria</taxon>
        <taxon>Enterobacterales</taxon>
        <taxon>Pectobacteriaceae</taxon>
        <taxon>Musicola</taxon>
    </lineage>
</organism>
<dbReference type="HOGENOM" id="CLU_058605_0_0_6"/>
<evidence type="ECO:0000313" key="15">
    <source>
        <dbReference type="EMBL" id="ACS86536.1"/>
    </source>
</evidence>
<keyword evidence="11" id="KW-0921">Nickel transport</keyword>
<evidence type="ECO:0000256" key="3">
    <source>
        <dbReference type="ARBA" id="ARBA00010428"/>
    </source>
</evidence>
<dbReference type="GO" id="GO:0005886">
    <property type="term" value="C:plasma membrane"/>
    <property type="evidence" value="ECO:0007669"/>
    <property type="project" value="UniProtKB-SubCell"/>
</dbReference>
<dbReference type="GO" id="GO:0032025">
    <property type="term" value="P:response to cobalt ion"/>
    <property type="evidence" value="ECO:0007669"/>
    <property type="project" value="TreeGrafter"/>
</dbReference>
<comment type="subcellular location">
    <subcellularLocation>
        <location evidence="2 14">Cell membrane</location>
        <topology evidence="2 14">Multi-pass membrane protein</topology>
    </subcellularLocation>
</comment>
<evidence type="ECO:0000256" key="8">
    <source>
        <dbReference type="ARBA" id="ARBA00022692"/>
    </source>
</evidence>
<dbReference type="PANTHER" id="PTHR40659">
    <property type="entry name" value="NICKEL/COBALT EFFLUX SYSTEM RCNA"/>
    <property type="match status" value="1"/>
</dbReference>
<evidence type="ECO:0000256" key="12">
    <source>
        <dbReference type="ARBA" id="ARBA00023136"/>
    </source>
</evidence>
<dbReference type="InterPro" id="IPR011541">
    <property type="entry name" value="Ni/Co_transpt_high_affinity"/>
</dbReference>
<evidence type="ECO:0000256" key="4">
    <source>
        <dbReference type="ARBA" id="ARBA00022426"/>
    </source>
</evidence>
<evidence type="ECO:0000256" key="11">
    <source>
        <dbReference type="ARBA" id="ARBA00023112"/>
    </source>
</evidence>
<gene>
    <name evidence="15" type="ordered locus">Dd703_2759</name>
</gene>
<feature type="transmembrane region" description="Helical" evidence="14">
    <location>
        <begin position="242"/>
        <end position="263"/>
    </location>
</feature>
<dbReference type="GO" id="GO:0046583">
    <property type="term" value="F:monoatomic cation efflux transmembrane transporter activity"/>
    <property type="evidence" value="ECO:0007669"/>
    <property type="project" value="TreeGrafter"/>
</dbReference>
<evidence type="ECO:0000256" key="9">
    <source>
        <dbReference type="ARBA" id="ARBA00022989"/>
    </source>
</evidence>
<keyword evidence="10" id="KW-0406">Ion transport</keyword>
<evidence type="ECO:0000256" key="13">
    <source>
        <dbReference type="ARBA" id="ARBA00023285"/>
    </source>
</evidence>
<comment type="similarity">
    <text evidence="3">Belongs to the NiCoT transporter (TC 2.A.52) family. RcnA subfamily.</text>
</comment>
<protein>
    <recommendedName>
        <fullName evidence="14">Nickel/cobalt efflux system</fullName>
    </recommendedName>
</protein>
<dbReference type="eggNOG" id="COG2215">
    <property type="taxonomic scope" value="Bacteria"/>
</dbReference>
<keyword evidence="12 14" id="KW-0472">Membrane</keyword>
<dbReference type="InterPro" id="IPR051224">
    <property type="entry name" value="NiCoT_RcnA"/>
</dbReference>
<accession>C6CAN8</accession>